<evidence type="ECO:0000313" key="2">
    <source>
        <dbReference type="EMBL" id="KAK7457097.1"/>
    </source>
</evidence>
<reference evidence="2 3" key="1">
    <citation type="submission" date="2024-01" db="EMBL/GenBank/DDBJ databases">
        <title>A draft genome for the cacao thread blight pathogen Marasmiellus scandens.</title>
        <authorList>
            <person name="Baruah I.K."/>
            <person name="Leung J."/>
            <person name="Bukari Y."/>
            <person name="Amoako-Attah I."/>
            <person name="Meinhardt L.W."/>
            <person name="Bailey B.A."/>
            <person name="Cohen S.P."/>
        </authorList>
    </citation>
    <scope>NUCLEOTIDE SEQUENCE [LARGE SCALE GENOMIC DNA]</scope>
    <source>
        <strain evidence="2 3">GH-19</strain>
    </source>
</reference>
<gene>
    <name evidence="2" type="ORF">VKT23_010399</name>
</gene>
<name>A0ABR1JCF2_9AGAR</name>
<protein>
    <recommendedName>
        <fullName evidence="4">F-box domain-containing protein</fullName>
    </recommendedName>
</protein>
<evidence type="ECO:0000313" key="3">
    <source>
        <dbReference type="Proteomes" id="UP001498398"/>
    </source>
</evidence>
<feature type="coiled-coil region" evidence="1">
    <location>
        <begin position="16"/>
        <end position="53"/>
    </location>
</feature>
<dbReference type="Proteomes" id="UP001498398">
    <property type="component" value="Unassembled WGS sequence"/>
</dbReference>
<keyword evidence="3" id="KW-1185">Reference proteome</keyword>
<evidence type="ECO:0008006" key="4">
    <source>
        <dbReference type="Google" id="ProtNLM"/>
    </source>
</evidence>
<sequence length="544" mass="61417">MQSVTSDVEQGLRDAISTAEKDILDYEKDIDDLERLVLSIKEKRDQLKQYTRDCERHLSPFVLERLPSEVLGEIFLHYQDMQSSRKDGQFREPIGEPYDSPFECGRDLTTLTLASVCGRWRDVCFATPHLWSRFSVALVPDRDAGLVHYFLSLYLTRSKQVPLFMDIFINDDPDDTADGEYRVQNHIPNLQLLLNSCHRWRSTSWKIVCPDPQTVALLSVSQNLPLLKHLQIETLGNAGSMTLFTGVRALTTLNLQLPEAMDLNIPLGSVLHLRMFEVDSPNHGLPSALRQLLQRCPKLISLDLDVINYTNVAPGGPITHRSLASLLLELSTGQELHTIFSMLTVPALKELSIGDEEDMSNSTINDTIIENAFSLFISRSQCSITTLNFTRLHSRTGLDNVKTILPHVPTVTDLTLSEKNLDEVSRYRLPHIMADLIHMLHVPVTSDARVVLPNLQRLRIKVNWHRDNFGDLFTDIVHSRSTLNVFPSGQRVECLNSVILVLNCSPNLIIGAQSAKTLIRQVMLSKLAPNHGVSEFDVLVECYN</sequence>
<dbReference type="EMBL" id="JBANRG010000020">
    <property type="protein sequence ID" value="KAK7457097.1"/>
    <property type="molecule type" value="Genomic_DNA"/>
</dbReference>
<evidence type="ECO:0000256" key="1">
    <source>
        <dbReference type="SAM" id="Coils"/>
    </source>
</evidence>
<comment type="caution">
    <text evidence="2">The sequence shown here is derived from an EMBL/GenBank/DDBJ whole genome shotgun (WGS) entry which is preliminary data.</text>
</comment>
<accession>A0ABR1JCF2</accession>
<proteinExistence type="predicted"/>
<dbReference type="InterPro" id="IPR032675">
    <property type="entry name" value="LRR_dom_sf"/>
</dbReference>
<organism evidence="2 3">
    <name type="scientific">Marasmiellus scandens</name>
    <dbReference type="NCBI Taxonomy" id="2682957"/>
    <lineage>
        <taxon>Eukaryota</taxon>
        <taxon>Fungi</taxon>
        <taxon>Dikarya</taxon>
        <taxon>Basidiomycota</taxon>
        <taxon>Agaricomycotina</taxon>
        <taxon>Agaricomycetes</taxon>
        <taxon>Agaricomycetidae</taxon>
        <taxon>Agaricales</taxon>
        <taxon>Marasmiineae</taxon>
        <taxon>Omphalotaceae</taxon>
        <taxon>Marasmiellus</taxon>
    </lineage>
</organism>
<dbReference type="Gene3D" id="3.80.10.10">
    <property type="entry name" value="Ribonuclease Inhibitor"/>
    <property type="match status" value="1"/>
</dbReference>
<keyword evidence="1" id="KW-0175">Coiled coil</keyword>